<evidence type="ECO:0000313" key="4">
    <source>
        <dbReference type="Proteomes" id="UP001425155"/>
    </source>
</evidence>
<dbReference type="PANTHER" id="PTHR35273">
    <property type="entry name" value="ALPHA-1,4 POLYGALACTOSAMINIDASE, PUTATIVE (AFU_ORTHOLOGUE AFUA_3G07890)-RELATED"/>
    <property type="match status" value="1"/>
</dbReference>
<feature type="domain" description="Glycoside-hydrolase family GH114 TIM-barrel" evidence="2">
    <location>
        <begin position="66"/>
        <end position="291"/>
    </location>
</feature>
<evidence type="ECO:0000259" key="2">
    <source>
        <dbReference type="Pfam" id="PF03537"/>
    </source>
</evidence>
<dbReference type="Proteomes" id="UP001425155">
    <property type="component" value="Unassembled WGS sequence"/>
</dbReference>
<proteinExistence type="predicted"/>
<sequence length="302" mass="32047">MSSIPRRVLTAALAVSLAAASVAGVAMAADAGTDATTTAGATTTWSASAASAAAKKVTLPPVNGRFDYQLGGAYTPASSVRIVARDSTAEPATGKYNICYVNAYQTQPDDVKTWSGRNSDLILRNSKGVKVGDPEWDEYLLDTSTAAKRTRIAAIMNSWIDGCAEKGFQAIEPDNLDSWTRSKSAGKQLLTKAHNVALAQLLAAHAHGKGLAIAQKNTPQLGTAGKKTVGFDFAIAEECQMYTECAAYTNVFGRNVIEIEYTDNPKSAYTTACKKQGTTISVILRDRDVVAKGKPDYVYKSC</sequence>
<feature type="signal peptide" evidence="1">
    <location>
        <begin position="1"/>
        <end position="28"/>
    </location>
</feature>
<organism evidence="3 4">
    <name type="scientific">Leifsonia stereocauli</name>
    <dbReference type="NCBI Taxonomy" id="3134136"/>
    <lineage>
        <taxon>Bacteria</taxon>
        <taxon>Bacillati</taxon>
        <taxon>Actinomycetota</taxon>
        <taxon>Actinomycetes</taxon>
        <taxon>Micrococcales</taxon>
        <taxon>Microbacteriaceae</taxon>
        <taxon>Leifsonia</taxon>
    </lineage>
</organism>
<keyword evidence="4" id="KW-1185">Reference proteome</keyword>
<accession>A0ABU9W632</accession>
<protein>
    <submittedName>
        <fullName evidence="3">Endo alpha-1,4 polygalactosaminidase</fullName>
    </submittedName>
</protein>
<feature type="chain" id="PRO_5047064242" evidence="1">
    <location>
        <begin position="29"/>
        <end position="302"/>
    </location>
</feature>
<evidence type="ECO:0000256" key="1">
    <source>
        <dbReference type="SAM" id="SignalP"/>
    </source>
</evidence>
<dbReference type="EMBL" id="JBCLVG010000002">
    <property type="protein sequence ID" value="MEN1947461.1"/>
    <property type="molecule type" value="Genomic_DNA"/>
</dbReference>
<keyword evidence="1" id="KW-0732">Signal</keyword>
<dbReference type="Pfam" id="PF03537">
    <property type="entry name" value="Glyco_hydro_114"/>
    <property type="match status" value="1"/>
</dbReference>
<comment type="caution">
    <text evidence="3">The sequence shown here is derived from an EMBL/GenBank/DDBJ whole genome shotgun (WGS) entry which is preliminary data.</text>
</comment>
<name>A0ABU9W632_9MICO</name>
<dbReference type="InterPro" id="IPR004352">
    <property type="entry name" value="GH114_TIM-barrel"/>
</dbReference>
<dbReference type="SUPFAM" id="SSF51445">
    <property type="entry name" value="(Trans)glycosidases"/>
    <property type="match status" value="1"/>
</dbReference>
<dbReference type="Gene3D" id="3.20.20.70">
    <property type="entry name" value="Aldolase class I"/>
    <property type="match status" value="1"/>
</dbReference>
<dbReference type="RefSeq" id="WP_342114706.1">
    <property type="nucleotide sequence ID" value="NZ_JBCAUN010000002.1"/>
</dbReference>
<dbReference type="InterPro" id="IPR017853">
    <property type="entry name" value="GH"/>
</dbReference>
<evidence type="ECO:0000313" key="3">
    <source>
        <dbReference type="EMBL" id="MEN1947461.1"/>
    </source>
</evidence>
<dbReference type="InterPro" id="IPR013785">
    <property type="entry name" value="Aldolase_TIM"/>
</dbReference>
<dbReference type="PANTHER" id="PTHR35273:SF2">
    <property type="entry name" value="ALPHA-GALACTOSIDASE"/>
    <property type="match status" value="1"/>
</dbReference>
<gene>
    <name evidence="3" type="ORF">WJX64_12955</name>
</gene>
<reference evidence="3 4" key="1">
    <citation type="submission" date="2024-03" db="EMBL/GenBank/DDBJ databases">
        <title>YIM 134122 draft genome.</title>
        <authorList>
            <person name="Zuo S."/>
            <person name="Xiong L."/>
        </authorList>
    </citation>
    <scope>NUCLEOTIDE SEQUENCE [LARGE SCALE GENOMIC DNA]</scope>
    <source>
        <strain evidence="3 4">YIM 134122</strain>
    </source>
</reference>